<feature type="domain" description="Bacterial sugar transferase" evidence="8">
    <location>
        <begin position="278"/>
        <end position="462"/>
    </location>
</feature>
<feature type="transmembrane region" description="Helical" evidence="7">
    <location>
        <begin position="7"/>
        <end position="28"/>
    </location>
</feature>
<feature type="transmembrane region" description="Helical" evidence="7">
    <location>
        <begin position="280"/>
        <end position="304"/>
    </location>
</feature>
<dbReference type="Pfam" id="PF13727">
    <property type="entry name" value="CoA_binding_3"/>
    <property type="match status" value="1"/>
</dbReference>
<comment type="subcellular location">
    <subcellularLocation>
        <location evidence="1">Membrane</location>
        <topology evidence="1">Multi-pass membrane protein</topology>
    </subcellularLocation>
</comment>
<name>A0A410P4M8_VELA1</name>
<gene>
    <name evidence="9" type="ORF">BU251_04400</name>
</gene>
<accession>A0A410P4M8</accession>
<keyword evidence="5 7" id="KW-1133">Transmembrane helix</keyword>
<sequence length="469" mass="54804">MLKKHAQILIGCIRFTDVILAMAAWLLSYVLRFRTGWFLPADVPPIRYYFFVLPVVAVVWPVVFDIFQMYTPKRNISLWQEFFQIIKATFMAILVLLSLSFFYRDHVYSRLVFVLFFLLSLCLIFLDRILLRKLLRFLRVRGYNLKHVLIVGAGETGQRLAQKIADSTWTGFSLIGWIDDYLKPGDTICGKEILGNCAMTGEIIDRYKIEQVFIALPIRAYQRLAYLLKKLEQETVDVRIAPNIYQALTLNASIEDFDGMPIINLTESPIYGWNRVLKRIFDIVVSAFALVLTAPLMAVLTALVRMSSPGPVFFRQKRYGIAGKEFYVYKLRSMVVTEQDVADKLQAKREDGRITPVGRFLRRTSLDELPQLYNVLRGQMSIVGPRPHPLYLDEKHRLLLETYMWRYKVKPGITGWAQVNGWRGETDTLEKMKKRIEHDIYYIEHWSLWFDLKILWLTVWKGLLNKNAY</sequence>
<dbReference type="InterPro" id="IPR017475">
    <property type="entry name" value="EPS_sugar_tfrase"/>
</dbReference>
<evidence type="ECO:0000256" key="3">
    <source>
        <dbReference type="ARBA" id="ARBA00022679"/>
    </source>
</evidence>
<evidence type="ECO:0000256" key="6">
    <source>
        <dbReference type="ARBA" id="ARBA00023136"/>
    </source>
</evidence>
<evidence type="ECO:0000256" key="5">
    <source>
        <dbReference type="ARBA" id="ARBA00022989"/>
    </source>
</evidence>
<keyword evidence="6 7" id="KW-0472">Membrane</keyword>
<dbReference type="OrthoDB" id="9795351at2"/>
<comment type="similarity">
    <text evidence="2">Belongs to the bacterial sugar transferase family.</text>
</comment>
<dbReference type="InterPro" id="IPR017473">
    <property type="entry name" value="Undecaprenyl-P_gluc_Ptfrase"/>
</dbReference>
<dbReference type="Proteomes" id="UP000287243">
    <property type="component" value="Chromosome"/>
</dbReference>
<evidence type="ECO:0000256" key="1">
    <source>
        <dbReference type="ARBA" id="ARBA00004141"/>
    </source>
</evidence>
<keyword evidence="4 7" id="KW-0812">Transmembrane</keyword>
<dbReference type="InterPro" id="IPR036291">
    <property type="entry name" value="NAD(P)-bd_dom_sf"/>
</dbReference>
<dbReference type="GO" id="GO:0016780">
    <property type="term" value="F:phosphotransferase activity, for other substituted phosphate groups"/>
    <property type="evidence" value="ECO:0007669"/>
    <property type="project" value="TreeGrafter"/>
</dbReference>
<dbReference type="NCBIfam" id="TIGR03023">
    <property type="entry name" value="WcaJ_sugtrans"/>
    <property type="match status" value="1"/>
</dbReference>
<evidence type="ECO:0000256" key="2">
    <source>
        <dbReference type="ARBA" id="ARBA00006464"/>
    </source>
</evidence>
<dbReference type="KEGG" id="vai:BU251_04400"/>
<dbReference type="AlphaFoldDB" id="A0A410P4M8"/>
<dbReference type="EMBL" id="CP019384">
    <property type="protein sequence ID" value="QAT17028.1"/>
    <property type="molecule type" value="Genomic_DNA"/>
</dbReference>
<reference evidence="9 10" key="1">
    <citation type="submission" date="2017-01" db="EMBL/GenBank/DDBJ databases">
        <title>First insights into the biology of 'candidatus Vampirococcus archaeovorus'.</title>
        <authorList>
            <person name="Kizina J."/>
            <person name="Jordan S."/>
            <person name="Stueber K."/>
            <person name="Reinhardt R."/>
            <person name="Harder J."/>
        </authorList>
    </citation>
    <scope>NUCLEOTIDE SEQUENCE [LARGE SCALE GENOMIC DNA]</scope>
    <source>
        <strain evidence="9 10">LiM</strain>
    </source>
</reference>
<dbReference type="RefSeq" id="WP_128699668.1">
    <property type="nucleotide sequence ID" value="NZ_CP019384.1"/>
</dbReference>
<feature type="transmembrane region" description="Helical" evidence="7">
    <location>
        <begin position="108"/>
        <end position="131"/>
    </location>
</feature>
<evidence type="ECO:0000259" key="8">
    <source>
        <dbReference type="Pfam" id="PF02397"/>
    </source>
</evidence>
<evidence type="ECO:0000313" key="10">
    <source>
        <dbReference type="Proteomes" id="UP000287243"/>
    </source>
</evidence>
<dbReference type="PANTHER" id="PTHR30576">
    <property type="entry name" value="COLANIC BIOSYNTHESIS UDP-GLUCOSE LIPID CARRIER TRANSFERASE"/>
    <property type="match status" value="1"/>
</dbReference>
<protein>
    <submittedName>
        <fullName evidence="9">Undecaprenyl-phosphate glucose phosphotransferase</fullName>
    </submittedName>
</protein>
<dbReference type="Pfam" id="PF02397">
    <property type="entry name" value="Bac_transf"/>
    <property type="match status" value="1"/>
</dbReference>
<dbReference type="PANTHER" id="PTHR30576:SF0">
    <property type="entry name" value="UNDECAPRENYL-PHOSPHATE N-ACETYLGALACTOSAMINYL 1-PHOSPHATE TRANSFERASE-RELATED"/>
    <property type="match status" value="1"/>
</dbReference>
<dbReference type="NCBIfam" id="TIGR03025">
    <property type="entry name" value="EPS_sugtrans"/>
    <property type="match status" value="1"/>
</dbReference>
<feature type="transmembrane region" description="Helical" evidence="7">
    <location>
        <begin position="48"/>
        <end position="70"/>
    </location>
</feature>
<dbReference type="InterPro" id="IPR003362">
    <property type="entry name" value="Bact_transf"/>
</dbReference>
<evidence type="ECO:0000313" key="9">
    <source>
        <dbReference type="EMBL" id="QAT17028.1"/>
    </source>
</evidence>
<evidence type="ECO:0000256" key="7">
    <source>
        <dbReference type="SAM" id="Phobius"/>
    </source>
</evidence>
<dbReference type="SUPFAM" id="SSF51735">
    <property type="entry name" value="NAD(P)-binding Rossmann-fold domains"/>
    <property type="match status" value="1"/>
</dbReference>
<keyword evidence="3 9" id="KW-0808">Transferase</keyword>
<dbReference type="Gene3D" id="3.40.50.720">
    <property type="entry name" value="NAD(P)-binding Rossmann-like Domain"/>
    <property type="match status" value="1"/>
</dbReference>
<proteinExistence type="inferred from homology"/>
<feature type="transmembrane region" description="Helical" evidence="7">
    <location>
        <begin position="82"/>
        <end position="102"/>
    </location>
</feature>
<organism evidence="9 10">
    <name type="scientific">Velamenicoccus archaeovorus</name>
    <dbReference type="NCBI Taxonomy" id="1930593"/>
    <lineage>
        <taxon>Bacteria</taxon>
        <taxon>Pseudomonadati</taxon>
        <taxon>Candidatus Omnitrophota</taxon>
        <taxon>Candidatus Velamenicoccus</taxon>
    </lineage>
</organism>
<keyword evidence="10" id="KW-1185">Reference proteome</keyword>
<evidence type="ECO:0000256" key="4">
    <source>
        <dbReference type="ARBA" id="ARBA00022692"/>
    </source>
</evidence>
<dbReference type="GO" id="GO:0016020">
    <property type="term" value="C:membrane"/>
    <property type="evidence" value="ECO:0007669"/>
    <property type="project" value="UniProtKB-SubCell"/>
</dbReference>